<proteinExistence type="inferred from homology"/>
<dbReference type="InterPro" id="IPR000172">
    <property type="entry name" value="GMC_OxRdtase_N"/>
</dbReference>
<dbReference type="PANTHER" id="PTHR11552">
    <property type="entry name" value="GLUCOSE-METHANOL-CHOLINE GMC OXIDOREDUCTASE"/>
    <property type="match status" value="1"/>
</dbReference>
<name>A0A8J1Y9L4_OWEFU</name>
<sequence length="595" mass="66354">MLQKLSAFIALVAVYLYFTKDNLDIDSMIRDVLDEEYDYVIVGGGSAGAVIANRLSEDPHTSVLLLEAGEAWYPTTSLPIGALFNLGTRIDWQYKTIPQNHCCRGLKDSVQNIARGKVLGGSSSINANSYVRGSKHDYDMWAEMGNTGWSYEDVLPYFKKSQTQLDQDLKKSKYHGHSGPLHISPAPRLEGTKYVYKAAVEAGLETPEDFNGEEQLGMSFNQVNVDSKGERSSTATAFLYPVMHRENLHIATKAHVTKVLLKGKKAVGVAYIRDLVKRKVNARKEVILSAGVIGSPHILLLSGIGPKNHLEAMNIPVVADLPVGENLQDHVAAQHINFFTKAQTITEKDITSWQERWKYYFFGTGVKRSTVTDMVYFMKTSHQPAFHKFPYVQMFINAALIGDIWKDVIGVRDEVWDSMYPHEEYDGKMGLSIIVVLLHPHSNGTIRLRSTDPFDYPLIDPKYLEDPVDVKHLVEGIKVVTETLSKTQAFKDGGFQMSAKHHPLCTTHAFNSDPYWECYIRATPLNVFHPTSTCKMGPESDNNSVVDPRLRVKGIDNLRVADASIMPFVTSGNTNAPSIMIGEKAADLIRGKTTV</sequence>
<keyword evidence="3 6" id="KW-0285">Flavoprotein</keyword>
<evidence type="ECO:0000256" key="4">
    <source>
        <dbReference type="ARBA" id="ARBA00022827"/>
    </source>
</evidence>
<reference evidence="7" key="1">
    <citation type="submission" date="2022-03" db="EMBL/GenBank/DDBJ databases">
        <authorList>
            <person name="Martin C."/>
        </authorList>
    </citation>
    <scope>NUCLEOTIDE SEQUENCE</scope>
</reference>
<dbReference type="GO" id="GO:0050660">
    <property type="term" value="F:flavin adenine dinucleotide binding"/>
    <property type="evidence" value="ECO:0007669"/>
    <property type="project" value="InterPro"/>
</dbReference>
<evidence type="ECO:0000256" key="5">
    <source>
        <dbReference type="PIRSR" id="PIRSR000137-2"/>
    </source>
</evidence>
<dbReference type="Pfam" id="PF00732">
    <property type="entry name" value="GMC_oxred_N"/>
    <property type="match status" value="1"/>
</dbReference>
<dbReference type="InterPro" id="IPR012132">
    <property type="entry name" value="GMC_OxRdtase"/>
</dbReference>
<dbReference type="SUPFAM" id="SSF54373">
    <property type="entry name" value="FAD-linked reductases, C-terminal domain"/>
    <property type="match status" value="1"/>
</dbReference>
<evidence type="ECO:0000313" key="7">
    <source>
        <dbReference type="EMBL" id="CAH1772314.1"/>
    </source>
</evidence>
<comment type="caution">
    <text evidence="7">The sequence shown here is derived from an EMBL/GenBank/DDBJ whole genome shotgun (WGS) entry which is preliminary data.</text>
</comment>
<dbReference type="Gene3D" id="3.50.50.60">
    <property type="entry name" value="FAD/NAD(P)-binding domain"/>
    <property type="match status" value="1"/>
</dbReference>
<feature type="binding site" evidence="5">
    <location>
        <position position="118"/>
    </location>
    <ligand>
        <name>FAD</name>
        <dbReference type="ChEBI" id="CHEBI:57692"/>
    </ligand>
</feature>
<keyword evidence="4 5" id="KW-0274">FAD</keyword>
<dbReference type="InterPro" id="IPR036188">
    <property type="entry name" value="FAD/NAD-bd_sf"/>
</dbReference>
<dbReference type="PANTHER" id="PTHR11552:SF147">
    <property type="entry name" value="CHOLINE DEHYDROGENASE, MITOCHONDRIAL"/>
    <property type="match status" value="1"/>
</dbReference>
<evidence type="ECO:0000256" key="1">
    <source>
        <dbReference type="ARBA" id="ARBA00001974"/>
    </source>
</evidence>
<evidence type="ECO:0000256" key="6">
    <source>
        <dbReference type="RuleBase" id="RU003968"/>
    </source>
</evidence>
<evidence type="ECO:0000256" key="3">
    <source>
        <dbReference type="ARBA" id="ARBA00022630"/>
    </source>
</evidence>
<dbReference type="InterPro" id="IPR007867">
    <property type="entry name" value="GMC_OxRtase_C"/>
</dbReference>
<organism evidence="7 8">
    <name type="scientific">Owenia fusiformis</name>
    <name type="common">Polychaete worm</name>
    <dbReference type="NCBI Taxonomy" id="6347"/>
    <lineage>
        <taxon>Eukaryota</taxon>
        <taxon>Metazoa</taxon>
        <taxon>Spiralia</taxon>
        <taxon>Lophotrochozoa</taxon>
        <taxon>Annelida</taxon>
        <taxon>Polychaeta</taxon>
        <taxon>Sedentaria</taxon>
        <taxon>Canalipalpata</taxon>
        <taxon>Sabellida</taxon>
        <taxon>Oweniida</taxon>
        <taxon>Oweniidae</taxon>
        <taxon>Owenia</taxon>
    </lineage>
</organism>
<gene>
    <name evidence="7" type="ORF">OFUS_LOCUS94</name>
</gene>
<evidence type="ECO:0000313" key="8">
    <source>
        <dbReference type="Proteomes" id="UP000749559"/>
    </source>
</evidence>
<dbReference type="OrthoDB" id="269227at2759"/>
<dbReference type="EMBL" id="CAIIXF020000001">
    <property type="protein sequence ID" value="CAH1772314.1"/>
    <property type="molecule type" value="Genomic_DNA"/>
</dbReference>
<dbReference type="Proteomes" id="UP000749559">
    <property type="component" value="Unassembled WGS sequence"/>
</dbReference>
<feature type="binding site" evidence="5">
    <location>
        <position position="256"/>
    </location>
    <ligand>
        <name>FAD</name>
        <dbReference type="ChEBI" id="CHEBI:57692"/>
    </ligand>
</feature>
<comment type="cofactor">
    <cofactor evidence="1 5">
        <name>FAD</name>
        <dbReference type="ChEBI" id="CHEBI:57692"/>
    </cofactor>
</comment>
<dbReference type="SUPFAM" id="SSF51905">
    <property type="entry name" value="FAD/NAD(P)-binding domain"/>
    <property type="match status" value="1"/>
</dbReference>
<protein>
    <submittedName>
        <fullName evidence="7">Uncharacterized protein</fullName>
    </submittedName>
</protein>
<dbReference type="GO" id="GO:0016614">
    <property type="term" value="F:oxidoreductase activity, acting on CH-OH group of donors"/>
    <property type="evidence" value="ECO:0007669"/>
    <property type="project" value="InterPro"/>
</dbReference>
<comment type="similarity">
    <text evidence="2 6">Belongs to the GMC oxidoreductase family.</text>
</comment>
<dbReference type="AlphaFoldDB" id="A0A8J1Y9L4"/>
<accession>A0A8J1Y9L4</accession>
<evidence type="ECO:0000256" key="2">
    <source>
        <dbReference type="ARBA" id="ARBA00010790"/>
    </source>
</evidence>
<keyword evidence="8" id="KW-1185">Reference proteome</keyword>
<dbReference type="PROSITE" id="PS00623">
    <property type="entry name" value="GMC_OXRED_1"/>
    <property type="match status" value="1"/>
</dbReference>
<dbReference type="Pfam" id="PF05199">
    <property type="entry name" value="GMC_oxred_C"/>
    <property type="match status" value="1"/>
</dbReference>
<dbReference type="PIRSF" id="PIRSF000137">
    <property type="entry name" value="Alcohol_oxidase"/>
    <property type="match status" value="1"/>
</dbReference>
<dbReference type="Gene3D" id="3.30.560.10">
    <property type="entry name" value="Glucose Oxidase, domain 3"/>
    <property type="match status" value="1"/>
</dbReference>